<evidence type="ECO:0000313" key="1">
    <source>
        <dbReference type="EMBL" id="MDP9843438.1"/>
    </source>
</evidence>
<comment type="caution">
    <text evidence="1">The sequence shown here is derived from an EMBL/GenBank/DDBJ whole genome shotgun (WGS) entry which is preliminary data.</text>
</comment>
<reference evidence="1 2" key="1">
    <citation type="submission" date="2023-07" db="EMBL/GenBank/DDBJ databases">
        <title>Sequencing the genomes of 1000 actinobacteria strains.</title>
        <authorList>
            <person name="Klenk H.-P."/>
        </authorList>
    </citation>
    <scope>NUCLEOTIDE SEQUENCE [LARGE SCALE GENOMIC DNA]</scope>
    <source>
        <strain evidence="1 2">DSM 46740</strain>
    </source>
</reference>
<proteinExistence type="predicted"/>
<gene>
    <name evidence="1" type="ORF">J2853_002649</name>
</gene>
<dbReference type="EMBL" id="JAUSQU010000001">
    <property type="protein sequence ID" value="MDP9843438.1"/>
    <property type="molecule type" value="Genomic_DNA"/>
</dbReference>
<evidence type="ECO:0000313" key="2">
    <source>
        <dbReference type="Proteomes" id="UP001225356"/>
    </source>
</evidence>
<organism evidence="1 2">
    <name type="scientific">Streptosporangium lutulentum</name>
    <dbReference type="NCBI Taxonomy" id="1461250"/>
    <lineage>
        <taxon>Bacteria</taxon>
        <taxon>Bacillati</taxon>
        <taxon>Actinomycetota</taxon>
        <taxon>Actinomycetes</taxon>
        <taxon>Streptosporangiales</taxon>
        <taxon>Streptosporangiaceae</taxon>
        <taxon>Streptosporangium</taxon>
    </lineage>
</organism>
<accession>A0ABT9QAY4</accession>
<keyword evidence="2" id="KW-1185">Reference proteome</keyword>
<protein>
    <submittedName>
        <fullName evidence="1">Uncharacterized protein</fullName>
    </submittedName>
</protein>
<name>A0ABT9QAY4_9ACTN</name>
<sequence>MPGRPHLARRGGGALEYQQRSGQMIDVTDYVVNCASLTPVMITVVQLTMVGLHACQWSRACALAPCRATRALHVPVLRGAGGKQGPVRVRMP</sequence>
<dbReference type="Proteomes" id="UP001225356">
    <property type="component" value="Unassembled WGS sequence"/>
</dbReference>